<dbReference type="SUPFAM" id="SSF63446">
    <property type="entry name" value="Type I dockerin domain"/>
    <property type="match status" value="1"/>
</dbReference>
<dbReference type="PROSITE" id="PS00018">
    <property type="entry name" value="EF_HAND_1"/>
    <property type="match status" value="2"/>
</dbReference>
<keyword evidence="6" id="KW-1185">Reference proteome</keyword>
<keyword evidence="2" id="KW-0326">Glycosidase</keyword>
<evidence type="ECO:0000256" key="3">
    <source>
        <dbReference type="SAM" id="MobiDB-lite"/>
    </source>
</evidence>
<accession>A0A2R4WYU4</accession>
<dbReference type="KEGG" id="harc:HARCEL1_02765"/>
<evidence type="ECO:0000259" key="4">
    <source>
        <dbReference type="Pfam" id="PF00150"/>
    </source>
</evidence>
<keyword evidence="1" id="KW-0378">Hydrolase</keyword>
<dbReference type="InterPro" id="IPR018087">
    <property type="entry name" value="Glyco_hydro_5_CS"/>
</dbReference>
<dbReference type="Pfam" id="PF00150">
    <property type="entry name" value="Cellulase"/>
    <property type="match status" value="1"/>
</dbReference>
<feature type="region of interest" description="Disordered" evidence="3">
    <location>
        <begin position="314"/>
        <end position="339"/>
    </location>
</feature>
<reference evidence="5 6" key="1">
    <citation type="submission" date="2018-04" db="EMBL/GenBank/DDBJ databases">
        <title>Halococcoides cellulosivorans gen. nov., sp. nov., an extremely halophilic cellulose-utilizing haloarchaeon from hypersaline lakes.</title>
        <authorList>
            <person name="Sorokin D.Y."/>
            <person name="Toshchakov S.V."/>
            <person name="Samarov N.I."/>
            <person name="Korzhenkov A."/>
            <person name="Kublanov I.V."/>
        </authorList>
    </citation>
    <scope>NUCLEOTIDE SEQUENCE [LARGE SCALE GENOMIC DNA]</scope>
    <source>
        <strain evidence="5 6">HArcel1</strain>
    </source>
</reference>
<evidence type="ECO:0000313" key="6">
    <source>
        <dbReference type="Proteomes" id="UP000244727"/>
    </source>
</evidence>
<evidence type="ECO:0000313" key="5">
    <source>
        <dbReference type="EMBL" id="AWB26710.1"/>
    </source>
</evidence>
<dbReference type="AlphaFoldDB" id="A0A2R4WYU4"/>
<dbReference type="InterPro" id="IPR001547">
    <property type="entry name" value="Glyco_hydro_5"/>
</dbReference>
<dbReference type="NCBIfam" id="TIGR01409">
    <property type="entry name" value="TAT_signal_seq"/>
    <property type="match status" value="1"/>
</dbReference>
<dbReference type="PROSITE" id="PS00659">
    <property type="entry name" value="GLYCOSYL_HYDROL_F5"/>
    <property type="match status" value="1"/>
</dbReference>
<evidence type="ECO:0000256" key="2">
    <source>
        <dbReference type="ARBA" id="ARBA00023295"/>
    </source>
</evidence>
<evidence type="ECO:0000256" key="1">
    <source>
        <dbReference type="ARBA" id="ARBA00022801"/>
    </source>
</evidence>
<dbReference type="RefSeq" id="WP_108381079.1">
    <property type="nucleotide sequence ID" value="NZ_CP028858.1"/>
</dbReference>
<dbReference type="Gene3D" id="3.20.20.80">
    <property type="entry name" value="Glycosidases"/>
    <property type="match status" value="2"/>
</dbReference>
<dbReference type="InterPro" id="IPR018247">
    <property type="entry name" value="EF_Hand_1_Ca_BS"/>
</dbReference>
<dbReference type="GeneID" id="36511394"/>
<dbReference type="SUPFAM" id="SSF51445">
    <property type="entry name" value="(Trans)glycosidases"/>
    <property type="match status" value="1"/>
</dbReference>
<sequence length="661" mass="73482">MSKSNTPTDDSKRSADMTASRRNVLKGAGAAAATGVVGSSLLGTASGAPVDSLDHLSTKGNKIVDESGNPVQLNGVNLIDPLRANRQWRGKNIEEMFSLATNADWKHNMVRLPTQPQDIAARINRGPNETQTESMIPHGDNWGPIKPGTFSQSTLQDYLTDFVDPLVNAAREANAYVLIDMHTHIPVFHQKQFAEKVHRGVDYWQGDNEYGDEWCGPSSEYNWDWDEGMCGHRGYLWNGPDQIEDIKSIPHNQNKMNDPDTEDPWFDPWAGADGGEDLVGNEISMFWETVADHYGGDSDDHVVFDIFNEPTGPYFGDWGEPGRTPSGDDGYDSGTADVTDEENGKPYWELFMERSKPWINTVAENAPERFMTIGNPRWSQWTYWASELTYNGVNGTDSMSGMDSGANNIGYTAHSYVQEGLRPLSKYFGTPSWKVPVMYSEFGWEAGGGPDWFTHLGGTTAVWGDGDESAIDEWGRPEGKPDPKELGENEKEMMNHFGMGGEDYPPKEDYVGYREFFENHPVHPFAWCFDHTWAPRFFSDEQVSNGNWELNDRADTPGVWWQEYVNDHGEDAPPGGDNTWEDISGAQWPTGDDGSTGGFGADATDPDGDGLYEDVNGNGKIDFPDVNSLFQNTSETSDAKFDFDGDGDVDMQDVLALFEMV</sequence>
<dbReference type="InterPro" id="IPR019546">
    <property type="entry name" value="TAT_signal_bac_arc"/>
</dbReference>
<dbReference type="Gene3D" id="1.10.1330.10">
    <property type="entry name" value="Dockerin domain"/>
    <property type="match status" value="1"/>
</dbReference>
<dbReference type="EMBL" id="CP028858">
    <property type="protein sequence ID" value="AWB26710.1"/>
    <property type="molecule type" value="Genomic_DNA"/>
</dbReference>
<dbReference type="InterPro" id="IPR006311">
    <property type="entry name" value="TAT_signal"/>
</dbReference>
<dbReference type="GO" id="GO:0000272">
    <property type="term" value="P:polysaccharide catabolic process"/>
    <property type="evidence" value="ECO:0007669"/>
    <property type="project" value="InterPro"/>
</dbReference>
<name>A0A2R4WYU4_9EURY</name>
<proteinExistence type="predicted"/>
<feature type="domain" description="Glycoside hydrolase family 5" evidence="4">
    <location>
        <begin position="64"/>
        <end position="417"/>
    </location>
</feature>
<dbReference type="InterPro" id="IPR017853">
    <property type="entry name" value="GH"/>
</dbReference>
<dbReference type="Proteomes" id="UP000244727">
    <property type="component" value="Chromosome"/>
</dbReference>
<protein>
    <recommendedName>
        <fullName evidence="4">Glycoside hydrolase family 5 domain-containing protein</fullName>
    </recommendedName>
</protein>
<organism evidence="5 6">
    <name type="scientific">Halococcoides cellulosivorans</name>
    <dbReference type="NCBI Taxonomy" id="1679096"/>
    <lineage>
        <taxon>Archaea</taxon>
        <taxon>Methanobacteriati</taxon>
        <taxon>Methanobacteriota</taxon>
        <taxon>Stenosarchaea group</taxon>
        <taxon>Halobacteria</taxon>
        <taxon>Halobacteriales</taxon>
        <taxon>Haloarculaceae</taxon>
        <taxon>Halococcoides</taxon>
    </lineage>
</organism>
<gene>
    <name evidence="5" type="ORF">HARCEL1_02765</name>
</gene>
<dbReference type="PROSITE" id="PS51318">
    <property type="entry name" value="TAT"/>
    <property type="match status" value="1"/>
</dbReference>
<dbReference type="GO" id="GO:0004553">
    <property type="term" value="F:hydrolase activity, hydrolyzing O-glycosyl compounds"/>
    <property type="evidence" value="ECO:0007669"/>
    <property type="project" value="InterPro"/>
</dbReference>
<dbReference type="InterPro" id="IPR036439">
    <property type="entry name" value="Dockerin_dom_sf"/>
</dbReference>